<organism evidence="2 3">
    <name type="scientific">Calycina marina</name>
    <dbReference type="NCBI Taxonomy" id="1763456"/>
    <lineage>
        <taxon>Eukaryota</taxon>
        <taxon>Fungi</taxon>
        <taxon>Dikarya</taxon>
        <taxon>Ascomycota</taxon>
        <taxon>Pezizomycotina</taxon>
        <taxon>Leotiomycetes</taxon>
        <taxon>Helotiales</taxon>
        <taxon>Pezizellaceae</taxon>
        <taxon>Calycina</taxon>
    </lineage>
</organism>
<evidence type="ECO:0000313" key="3">
    <source>
        <dbReference type="Proteomes" id="UP000887226"/>
    </source>
</evidence>
<comment type="caution">
    <text evidence="2">The sequence shown here is derived from an EMBL/GenBank/DDBJ whole genome shotgun (WGS) entry which is preliminary data.</text>
</comment>
<protein>
    <submittedName>
        <fullName evidence="2">Uncharacterized protein</fullName>
    </submittedName>
</protein>
<dbReference type="Proteomes" id="UP000887226">
    <property type="component" value="Unassembled WGS sequence"/>
</dbReference>
<sequence length="856" mass="96905">MSVSSPACSRTARRQVTAPLDSLWLSEEHLASAFQRFCLVSRTTRRYGSFVPGPLEARRRMGKRRMGNYTEYASTYEPPNAIQWRLVGRVDRTQWRWQAPTPRPALKEEKNSVLPSWLTGWKDKPAISEVDAEAKVKLGERLLDIANMEEQVAQGQEDAPNLVEPERQRDRHKDKLTVAESDVEADPSTHQRMPHVSETQQHSYEEEGLIVSIKQRQRRQWRRQRRLNNAFEADVAVEAKGEQSPMPLVLIKLLQKFQDEYPGLSRSQRNARRKLICRHLKFGIASGVLPEATINSILDTLWKLGEALLSNERQVERGLHLFAIWNACSANGARALSKLSPSSANAYVVQVAALSDVLPRNFLQNVLATLSTTHPQMVPGNWIKTSVSEADAPFSQACYDLTRLDVDLSASCAKQIEFLDFTNALREGGVFRFVNTRLLDRDIISAVRSSFKDLKAAVLVSEKSLDRIQTLYDDRIKTWNQAAGPLADVARQRLSWQLSSHHIEVGQALVNAQSSAAIFDSTASLHLWQETLLRKIAFLEPEKALDTLYIWCNTPGGEQDALSRVANSIGGGGAYCGSDIVADAIVSLHMEGHGTWSLLNAVLSKLLQDQIFDEILPLFSRLHSHGYKIPSVIVYQLANSLCHHRIDAAFSIYTLAHDMLPEGEILEGYQAAEFVFALVDDEDYSCWQIWENILRIPWYNPIPDPIRRQLPNERLDDKEHRFIEDLALKFAYAECRTHGLAFSNVNQALWHIRQRSRKPTSKISKAMCHAVITRDIESYSGQHVGGWVGNERLVYVLRLVRALDGHAAVNRIARLVCSWRTHLTRQLGARRGKGLNYTPLDIEALKRARRDAWCSK</sequence>
<evidence type="ECO:0000256" key="1">
    <source>
        <dbReference type="SAM" id="MobiDB-lite"/>
    </source>
</evidence>
<gene>
    <name evidence="2" type="ORF">BJ878DRAFT_496513</name>
</gene>
<keyword evidence="3" id="KW-1185">Reference proteome</keyword>
<dbReference type="EMBL" id="MU253799">
    <property type="protein sequence ID" value="KAG9246578.1"/>
    <property type="molecule type" value="Genomic_DNA"/>
</dbReference>
<evidence type="ECO:0000313" key="2">
    <source>
        <dbReference type="EMBL" id="KAG9246578.1"/>
    </source>
</evidence>
<accession>A0A9P7Z6M5</accession>
<name>A0A9P7Z6M5_9HELO</name>
<dbReference type="OrthoDB" id="5428038at2759"/>
<feature type="region of interest" description="Disordered" evidence="1">
    <location>
        <begin position="152"/>
        <end position="201"/>
    </location>
</feature>
<reference evidence="2" key="1">
    <citation type="journal article" date="2021" name="IMA Fungus">
        <title>Genomic characterization of three marine fungi, including Emericellopsis atlantica sp. nov. with signatures of a generalist lifestyle and marine biomass degradation.</title>
        <authorList>
            <person name="Hagestad O.C."/>
            <person name="Hou L."/>
            <person name="Andersen J.H."/>
            <person name="Hansen E.H."/>
            <person name="Altermark B."/>
            <person name="Li C."/>
            <person name="Kuhnert E."/>
            <person name="Cox R.J."/>
            <person name="Crous P.W."/>
            <person name="Spatafora J.W."/>
            <person name="Lail K."/>
            <person name="Amirebrahimi M."/>
            <person name="Lipzen A."/>
            <person name="Pangilinan J."/>
            <person name="Andreopoulos W."/>
            <person name="Hayes R.D."/>
            <person name="Ng V."/>
            <person name="Grigoriev I.V."/>
            <person name="Jackson S.A."/>
            <person name="Sutton T.D.S."/>
            <person name="Dobson A.D.W."/>
            <person name="Rama T."/>
        </authorList>
    </citation>
    <scope>NUCLEOTIDE SEQUENCE</scope>
    <source>
        <strain evidence="2">TRa3180A</strain>
    </source>
</reference>
<feature type="compositionally biased region" description="Basic and acidic residues" evidence="1">
    <location>
        <begin position="164"/>
        <end position="177"/>
    </location>
</feature>
<dbReference type="AlphaFoldDB" id="A0A9P7Z6M5"/>
<proteinExistence type="predicted"/>